<name>A0A8R1XZP3_ONCVO</name>
<reference evidence="10" key="1">
    <citation type="submission" date="2013-10" db="EMBL/GenBank/DDBJ databases">
        <title>Genome sequencing of Onchocerca volvulus.</title>
        <authorList>
            <person name="Cotton J."/>
            <person name="Tsai J."/>
            <person name="Stanley E."/>
            <person name="Tracey A."/>
            <person name="Holroyd N."/>
            <person name="Lustigman S."/>
            <person name="Berriman M."/>
        </authorList>
    </citation>
    <scope>NUCLEOTIDE SEQUENCE</scope>
</reference>
<evidence type="ECO:0000256" key="4">
    <source>
        <dbReference type="ARBA" id="ARBA00022989"/>
    </source>
</evidence>
<reference evidence="9" key="2">
    <citation type="submission" date="2022-06" db="UniProtKB">
        <authorList>
            <consortium name="EnsemblMetazoa"/>
        </authorList>
    </citation>
    <scope>IDENTIFICATION</scope>
</reference>
<evidence type="ECO:0000256" key="1">
    <source>
        <dbReference type="ARBA" id="ARBA00004651"/>
    </source>
</evidence>
<dbReference type="EMBL" id="CMVM020000169">
    <property type="status" value="NOT_ANNOTATED_CDS"/>
    <property type="molecule type" value="Genomic_DNA"/>
</dbReference>
<evidence type="ECO:0000313" key="10">
    <source>
        <dbReference type="Proteomes" id="UP000024404"/>
    </source>
</evidence>
<dbReference type="PROSITE" id="PS50262">
    <property type="entry name" value="G_PROTEIN_RECEP_F1_2"/>
    <property type="match status" value="1"/>
</dbReference>
<dbReference type="AlphaFoldDB" id="A0A8R1XZP3"/>
<feature type="transmembrane region" description="Helical" evidence="7">
    <location>
        <begin position="36"/>
        <end position="54"/>
    </location>
</feature>
<dbReference type="PANTHER" id="PTHR24241:SF59">
    <property type="entry name" value="ADIPOKINETIC HORMONE RECEPTOR, ISOFORM C"/>
    <property type="match status" value="1"/>
</dbReference>
<sequence>MMSTVDNINDTILFDIDYQNTNFESLHRLPTEVIEIIIYLLCLCIGGPLNLICFNRSFRLYKNRKQRNQILFLRLHLNIADLLTIFIYTPSQIIWMTTFQWYGGDVLCRICKFFYTFNFYLNSFVIAVIAVDRAQGAYRINDVKASKLAFRWVKYMLALSYMAAVIFSTPQIFIFRLYQPNETIEFRQCTPIWTIHAYKYDIQMRLAKTIQEKQLLTMKFYQVHRLEKMYNITHLLVVFWIPATVIAFSYLFVIFNRFPYITYIISHISQNKRYGSLNANEQIAVTNVTSSSTDAHTISSEDNPTAVALKSAVGPLTLQTLSKASKIAKRQAAMTLIAYLTLWSPYNMLAMMNTLTNGEIIADTLNFLNALIVVNPVVNPLIYGLF</sequence>
<evidence type="ECO:0000256" key="6">
    <source>
        <dbReference type="ARBA" id="ARBA00023170"/>
    </source>
</evidence>
<dbReference type="PRINTS" id="PR00237">
    <property type="entry name" value="GPCRRHODOPSN"/>
</dbReference>
<dbReference type="OMA" id="MAVTTIH"/>
<dbReference type="SUPFAM" id="SSF81321">
    <property type="entry name" value="Family A G protein-coupled receptor-like"/>
    <property type="match status" value="1"/>
</dbReference>
<organism evidence="9 10">
    <name type="scientific">Onchocerca volvulus</name>
    <dbReference type="NCBI Taxonomy" id="6282"/>
    <lineage>
        <taxon>Eukaryota</taxon>
        <taxon>Metazoa</taxon>
        <taxon>Ecdysozoa</taxon>
        <taxon>Nematoda</taxon>
        <taxon>Chromadorea</taxon>
        <taxon>Rhabditida</taxon>
        <taxon>Spirurina</taxon>
        <taxon>Spiruromorpha</taxon>
        <taxon>Filarioidea</taxon>
        <taxon>Onchocercidae</taxon>
        <taxon>Onchocerca</taxon>
    </lineage>
</organism>
<feature type="transmembrane region" description="Helical" evidence="7">
    <location>
        <begin position="232"/>
        <end position="255"/>
    </location>
</feature>
<dbReference type="Gene3D" id="1.20.1070.10">
    <property type="entry name" value="Rhodopsin 7-helix transmembrane proteins"/>
    <property type="match status" value="1"/>
</dbReference>
<dbReference type="GO" id="GO:0004930">
    <property type="term" value="F:G protein-coupled receptor activity"/>
    <property type="evidence" value="ECO:0007669"/>
    <property type="project" value="InterPro"/>
</dbReference>
<dbReference type="InterPro" id="IPR000276">
    <property type="entry name" value="GPCR_Rhodpsn"/>
</dbReference>
<feature type="transmembrane region" description="Helical" evidence="7">
    <location>
        <begin position="332"/>
        <end position="352"/>
    </location>
</feature>
<dbReference type="GO" id="GO:0032870">
    <property type="term" value="P:cellular response to hormone stimulus"/>
    <property type="evidence" value="ECO:0007669"/>
    <property type="project" value="TreeGrafter"/>
</dbReference>
<keyword evidence="10" id="KW-1185">Reference proteome</keyword>
<protein>
    <submittedName>
        <fullName evidence="9">G_PROTEIN_RECEP_F1_2 domain-containing protein</fullName>
    </submittedName>
</protein>
<comment type="subcellular location">
    <subcellularLocation>
        <location evidence="1">Cell membrane</location>
        <topology evidence="1">Multi-pass membrane protein</topology>
    </subcellularLocation>
</comment>
<dbReference type="EnsemblMetazoa" id="OVOC6090.1">
    <property type="protein sequence ID" value="OVOC6090.1"/>
    <property type="gene ID" value="WBGene00242899"/>
</dbReference>
<keyword evidence="6" id="KW-0675">Receptor</keyword>
<feature type="transmembrane region" description="Helical" evidence="7">
    <location>
        <begin position="113"/>
        <end position="131"/>
    </location>
</feature>
<keyword evidence="3 7" id="KW-0812">Transmembrane</keyword>
<dbReference type="GO" id="GO:0042277">
    <property type="term" value="F:peptide binding"/>
    <property type="evidence" value="ECO:0007669"/>
    <property type="project" value="TreeGrafter"/>
</dbReference>
<keyword evidence="2" id="KW-1003">Cell membrane</keyword>
<evidence type="ECO:0000256" key="5">
    <source>
        <dbReference type="ARBA" id="ARBA00023136"/>
    </source>
</evidence>
<feature type="transmembrane region" description="Helical" evidence="7">
    <location>
        <begin position="364"/>
        <end position="385"/>
    </location>
</feature>
<keyword evidence="5 7" id="KW-0472">Membrane</keyword>
<evidence type="ECO:0000259" key="8">
    <source>
        <dbReference type="PROSITE" id="PS50262"/>
    </source>
</evidence>
<feature type="transmembrane region" description="Helical" evidence="7">
    <location>
        <begin position="75"/>
        <end position="93"/>
    </location>
</feature>
<dbReference type="Proteomes" id="UP000024404">
    <property type="component" value="Unassembled WGS sequence"/>
</dbReference>
<dbReference type="InterPro" id="IPR017452">
    <property type="entry name" value="GPCR_Rhodpsn_7TM"/>
</dbReference>
<dbReference type="GO" id="GO:0005886">
    <property type="term" value="C:plasma membrane"/>
    <property type="evidence" value="ECO:0007669"/>
    <property type="project" value="UniProtKB-SubCell"/>
</dbReference>
<evidence type="ECO:0000256" key="3">
    <source>
        <dbReference type="ARBA" id="ARBA00022692"/>
    </source>
</evidence>
<dbReference type="PANTHER" id="PTHR24241">
    <property type="entry name" value="NEUROPEPTIDE RECEPTOR-RELATED G-PROTEIN COUPLED RECEPTOR"/>
    <property type="match status" value="1"/>
</dbReference>
<proteinExistence type="predicted"/>
<evidence type="ECO:0000256" key="7">
    <source>
        <dbReference type="SAM" id="Phobius"/>
    </source>
</evidence>
<dbReference type="Pfam" id="PF00001">
    <property type="entry name" value="7tm_1"/>
    <property type="match status" value="2"/>
</dbReference>
<evidence type="ECO:0000256" key="2">
    <source>
        <dbReference type="ARBA" id="ARBA00022475"/>
    </source>
</evidence>
<accession>A0A8R1XZP3</accession>
<feature type="domain" description="G-protein coupled receptors family 1 profile" evidence="8">
    <location>
        <begin position="46"/>
        <end position="383"/>
    </location>
</feature>
<evidence type="ECO:0000313" key="9">
    <source>
        <dbReference type="EnsemblMetazoa" id="OVOC6090.1"/>
    </source>
</evidence>
<feature type="transmembrane region" description="Helical" evidence="7">
    <location>
        <begin position="152"/>
        <end position="174"/>
    </location>
</feature>
<keyword evidence="4 7" id="KW-1133">Transmembrane helix</keyword>